<proteinExistence type="predicted"/>
<dbReference type="Proteomes" id="UP001170954">
    <property type="component" value="Unassembled WGS sequence"/>
</dbReference>
<evidence type="ECO:0000313" key="2">
    <source>
        <dbReference type="Proteomes" id="UP001170954"/>
    </source>
</evidence>
<reference evidence="1" key="2">
    <citation type="journal article" date="2022" name="Sci. Total Environ.">
        <title>Prevalence, transmission, and molecular epidemiology of tet(X)-positive bacteria among humans, animals, and environmental niches in China: An epidemiological, and genomic-based study.</title>
        <authorList>
            <person name="Dong N."/>
            <person name="Zeng Y."/>
            <person name="Cai C."/>
            <person name="Sun C."/>
            <person name="Lu J."/>
            <person name="Liu C."/>
            <person name="Zhou H."/>
            <person name="Sun Q."/>
            <person name="Shu L."/>
            <person name="Wang H."/>
            <person name="Wang Y."/>
            <person name="Wang S."/>
            <person name="Wu C."/>
            <person name="Chan E.W."/>
            <person name="Chen G."/>
            <person name="Shen Z."/>
            <person name="Chen S."/>
            <person name="Zhang R."/>
        </authorList>
    </citation>
    <scope>NUCLEOTIDE SEQUENCE</scope>
    <source>
        <strain evidence="1">R1692</strain>
    </source>
</reference>
<reference evidence="1" key="1">
    <citation type="submission" date="2020-06" db="EMBL/GenBank/DDBJ databases">
        <authorList>
            <person name="Dong N."/>
        </authorList>
    </citation>
    <scope>NUCLEOTIDE SEQUENCE</scope>
    <source>
        <strain evidence="1">R1692</strain>
    </source>
</reference>
<organism evidence="1 2">
    <name type="scientific">Sphingobacterium hotanense</name>
    <dbReference type="NCBI Taxonomy" id="649196"/>
    <lineage>
        <taxon>Bacteria</taxon>
        <taxon>Pseudomonadati</taxon>
        <taxon>Bacteroidota</taxon>
        <taxon>Sphingobacteriia</taxon>
        <taxon>Sphingobacteriales</taxon>
        <taxon>Sphingobacteriaceae</taxon>
        <taxon>Sphingobacterium</taxon>
    </lineage>
</organism>
<evidence type="ECO:0000313" key="1">
    <source>
        <dbReference type="EMBL" id="MDM1049416.1"/>
    </source>
</evidence>
<accession>A0ABT7NQD9</accession>
<dbReference type="EMBL" id="JACAGK010000045">
    <property type="protein sequence ID" value="MDM1049416.1"/>
    <property type="molecule type" value="Genomic_DNA"/>
</dbReference>
<dbReference type="RefSeq" id="WP_286651849.1">
    <property type="nucleotide sequence ID" value="NZ_JACAGK010000045.1"/>
</dbReference>
<name>A0ABT7NQD9_9SPHI</name>
<gene>
    <name evidence="1" type="ORF">HX018_14325</name>
</gene>
<evidence type="ECO:0008006" key="3">
    <source>
        <dbReference type="Google" id="ProtNLM"/>
    </source>
</evidence>
<protein>
    <recommendedName>
        <fullName evidence="3">Phage protein</fullName>
    </recommendedName>
</protein>
<keyword evidence="2" id="KW-1185">Reference proteome</keyword>
<sequence>MHDFYDMPFNEYIVMVEAYNRRQSAKQKEELLTAQFIAYHAYIAGNIRLDKIPSFSEFIGEKKKVKSTATDEQKERLRAATAEYLKKKSQIS</sequence>
<comment type="caution">
    <text evidence="1">The sequence shown here is derived from an EMBL/GenBank/DDBJ whole genome shotgun (WGS) entry which is preliminary data.</text>
</comment>